<proteinExistence type="predicted"/>
<organism evidence="1 2">
    <name type="scientific">Leifsonia virtsii</name>
    <dbReference type="NCBI Taxonomy" id="3035915"/>
    <lineage>
        <taxon>Bacteria</taxon>
        <taxon>Bacillati</taxon>
        <taxon>Actinomycetota</taxon>
        <taxon>Actinomycetes</taxon>
        <taxon>Micrococcales</taxon>
        <taxon>Microbacteriaceae</taxon>
        <taxon>Leifsonia</taxon>
    </lineage>
</organism>
<comment type="caution">
    <text evidence="1">The sequence shown here is derived from an EMBL/GenBank/DDBJ whole genome shotgun (WGS) entry which is preliminary data.</text>
</comment>
<evidence type="ECO:0000313" key="1">
    <source>
        <dbReference type="EMBL" id="MDN4599271.1"/>
    </source>
</evidence>
<keyword evidence="2" id="KW-1185">Reference proteome</keyword>
<dbReference type="EMBL" id="JAROCB010000006">
    <property type="protein sequence ID" value="MDN4599271.1"/>
    <property type="molecule type" value="Genomic_DNA"/>
</dbReference>
<protein>
    <submittedName>
        <fullName evidence="1">Uncharacterized protein</fullName>
    </submittedName>
</protein>
<sequence>MPRPPKKDDERLSADNHVRMSAVQQAFIERAAQRAEEKPSPFLRTAGLLRASKVLGEPIPGEAPTSEADSET</sequence>
<name>A0ABT8J2G2_9MICO</name>
<evidence type="ECO:0000313" key="2">
    <source>
        <dbReference type="Proteomes" id="UP001174210"/>
    </source>
</evidence>
<reference evidence="1" key="1">
    <citation type="submission" date="2023-03" db="EMBL/GenBank/DDBJ databases">
        <title>MT1 and MT2 Draft Genomes of Novel Species.</title>
        <authorList>
            <person name="Venkateswaran K."/>
        </authorList>
    </citation>
    <scope>NUCLEOTIDE SEQUENCE</scope>
    <source>
        <strain evidence="1">F6_8S_P_1A</strain>
    </source>
</reference>
<gene>
    <name evidence="1" type="ORF">P5G59_19120</name>
</gene>
<dbReference type="RefSeq" id="WP_301220617.1">
    <property type="nucleotide sequence ID" value="NZ_JAROCB010000006.1"/>
</dbReference>
<accession>A0ABT8J2G2</accession>
<dbReference type="Proteomes" id="UP001174210">
    <property type="component" value="Unassembled WGS sequence"/>
</dbReference>